<protein>
    <submittedName>
        <fullName evidence="3">XRE family transcriptional regulator</fullName>
    </submittedName>
</protein>
<evidence type="ECO:0000256" key="1">
    <source>
        <dbReference type="ARBA" id="ARBA00023125"/>
    </source>
</evidence>
<evidence type="ECO:0000313" key="3">
    <source>
        <dbReference type="EMBL" id="ETX08576.1"/>
    </source>
</evidence>
<accession>W4MF58</accession>
<dbReference type="InterPro" id="IPR001387">
    <property type="entry name" value="Cro/C1-type_HTH"/>
</dbReference>
<dbReference type="NCBIfam" id="TIGR02607">
    <property type="entry name" value="antidote_HigA"/>
    <property type="match status" value="1"/>
</dbReference>
<dbReference type="AlphaFoldDB" id="W4MF58"/>
<name>W4MF58_9BACT</name>
<dbReference type="InterPro" id="IPR013430">
    <property type="entry name" value="Toxin_antidote_HigA"/>
</dbReference>
<dbReference type="SUPFAM" id="SSF47413">
    <property type="entry name" value="lambda repressor-like DNA-binding domains"/>
    <property type="match status" value="1"/>
</dbReference>
<evidence type="ECO:0000313" key="4">
    <source>
        <dbReference type="Proteomes" id="UP000019140"/>
    </source>
</evidence>
<dbReference type="PROSITE" id="PS50943">
    <property type="entry name" value="HTH_CROC1"/>
    <property type="match status" value="1"/>
</dbReference>
<dbReference type="Pfam" id="PF01381">
    <property type="entry name" value="HTH_3"/>
    <property type="match status" value="1"/>
</dbReference>
<organism evidence="3 4">
    <name type="scientific">Candidatus Entotheonella gemina</name>
    <dbReference type="NCBI Taxonomy" id="1429439"/>
    <lineage>
        <taxon>Bacteria</taxon>
        <taxon>Pseudomonadati</taxon>
        <taxon>Nitrospinota/Tectimicrobiota group</taxon>
        <taxon>Candidatus Tectimicrobiota</taxon>
        <taxon>Candidatus Entotheonellia</taxon>
        <taxon>Candidatus Entotheonellales</taxon>
        <taxon>Candidatus Entotheonellaceae</taxon>
        <taxon>Candidatus Entotheonella</taxon>
    </lineage>
</organism>
<dbReference type="PANTHER" id="PTHR36924:SF1">
    <property type="entry name" value="ANTITOXIN HIGA-1"/>
    <property type="match status" value="1"/>
</dbReference>
<dbReference type="Gene3D" id="1.10.260.40">
    <property type="entry name" value="lambda repressor-like DNA-binding domains"/>
    <property type="match status" value="1"/>
</dbReference>
<dbReference type="Proteomes" id="UP000019140">
    <property type="component" value="Unassembled WGS sequence"/>
</dbReference>
<dbReference type="HOGENOM" id="CLU_140230_2_1_7"/>
<gene>
    <name evidence="3" type="ORF">ETSY2_04650</name>
</gene>
<reference evidence="3 4" key="1">
    <citation type="journal article" date="2014" name="Nature">
        <title>An environmental bacterial taxon with a large and distinct metabolic repertoire.</title>
        <authorList>
            <person name="Wilson M.C."/>
            <person name="Mori T."/>
            <person name="Ruckert C."/>
            <person name="Uria A.R."/>
            <person name="Helf M.J."/>
            <person name="Takada K."/>
            <person name="Gernert C."/>
            <person name="Steffens U.A."/>
            <person name="Heycke N."/>
            <person name="Schmitt S."/>
            <person name="Rinke C."/>
            <person name="Helfrich E.J."/>
            <person name="Brachmann A.O."/>
            <person name="Gurgui C."/>
            <person name="Wakimoto T."/>
            <person name="Kracht M."/>
            <person name="Crusemann M."/>
            <person name="Hentschel U."/>
            <person name="Abe I."/>
            <person name="Matsunaga S."/>
            <person name="Kalinowski J."/>
            <person name="Takeyama H."/>
            <person name="Piel J."/>
        </authorList>
    </citation>
    <scope>NUCLEOTIDE SEQUENCE [LARGE SCALE GENOMIC DNA]</scope>
    <source>
        <strain evidence="4">TSY2</strain>
    </source>
</reference>
<dbReference type="PATRIC" id="fig|1429439.4.peg.794"/>
<dbReference type="InterPro" id="IPR010982">
    <property type="entry name" value="Lambda_DNA-bd_dom_sf"/>
</dbReference>
<dbReference type="GO" id="GO:0003677">
    <property type="term" value="F:DNA binding"/>
    <property type="evidence" value="ECO:0007669"/>
    <property type="project" value="UniProtKB-KW"/>
</dbReference>
<proteinExistence type="predicted"/>
<feature type="domain" description="HTH cro/C1-type" evidence="2">
    <location>
        <begin position="13"/>
        <end position="69"/>
    </location>
</feature>
<sequence>MAMHDPEHPGQVLKTLYLDALGLTVTEAAKGLGVSRQALSNIINAHNGITPEMALRLEKAFGTSRQAWLNMQQNYDLWHAMQHADLSDVRVFVVSVEE</sequence>
<keyword evidence="1" id="KW-0238">DNA-binding</keyword>
<evidence type="ECO:0000259" key="2">
    <source>
        <dbReference type="PROSITE" id="PS50943"/>
    </source>
</evidence>
<comment type="caution">
    <text evidence="3">The sequence shown here is derived from an EMBL/GenBank/DDBJ whole genome shotgun (WGS) entry which is preliminary data.</text>
</comment>
<keyword evidence="4" id="KW-1185">Reference proteome</keyword>
<dbReference type="EMBL" id="AZHX01000185">
    <property type="protein sequence ID" value="ETX08576.1"/>
    <property type="molecule type" value="Genomic_DNA"/>
</dbReference>
<dbReference type="PANTHER" id="PTHR36924">
    <property type="entry name" value="ANTITOXIN HIGA-1"/>
    <property type="match status" value="1"/>
</dbReference>
<dbReference type="SMART" id="SM00530">
    <property type="entry name" value="HTH_XRE"/>
    <property type="match status" value="1"/>
</dbReference>
<dbReference type="CDD" id="cd00093">
    <property type="entry name" value="HTH_XRE"/>
    <property type="match status" value="1"/>
</dbReference>